<accession>V4TL86</accession>
<evidence type="ECO:0000313" key="3">
    <source>
        <dbReference type="Proteomes" id="UP000017819"/>
    </source>
</evidence>
<dbReference type="PANTHER" id="PTHR13887:SF41">
    <property type="entry name" value="THIOREDOXIN SUPERFAMILY PROTEIN"/>
    <property type="match status" value="1"/>
</dbReference>
<dbReference type="RefSeq" id="WP_023430950.1">
    <property type="nucleotide sequence ID" value="NZ_AWXZ01000014.1"/>
</dbReference>
<dbReference type="Pfam" id="PF01323">
    <property type="entry name" value="DSBA"/>
    <property type="match status" value="1"/>
</dbReference>
<dbReference type="GO" id="GO:0016491">
    <property type="term" value="F:oxidoreductase activity"/>
    <property type="evidence" value="ECO:0007669"/>
    <property type="project" value="InterPro"/>
</dbReference>
<dbReference type="EMBL" id="AWXZ01000014">
    <property type="protein sequence ID" value="ESR26583.1"/>
    <property type="molecule type" value="Genomic_DNA"/>
</dbReference>
<dbReference type="OrthoDB" id="9799122at2"/>
<dbReference type="InterPro" id="IPR036249">
    <property type="entry name" value="Thioredoxin-like_sf"/>
</dbReference>
<dbReference type="GO" id="GO:0016853">
    <property type="term" value="F:isomerase activity"/>
    <property type="evidence" value="ECO:0007669"/>
    <property type="project" value="UniProtKB-KW"/>
</dbReference>
<dbReference type="PATRIC" id="fig|631454.5.peg.791"/>
<dbReference type="Gene3D" id="3.40.30.10">
    <property type="entry name" value="Glutaredoxin"/>
    <property type="match status" value="1"/>
</dbReference>
<dbReference type="PANTHER" id="PTHR13887">
    <property type="entry name" value="GLUTATHIONE S-TRANSFERASE KAPPA"/>
    <property type="match status" value="1"/>
</dbReference>
<organism evidence="2 3">
    <name type="scientific">Lutibaculum baratangense AMV1</name>
    <dbReference type="NCBI Taxonomy" id="631454"/>
    <lineage>
        <taxon>Bacteria</taxon>
        <taxon>Pseudomonadati</taxon>
        <taxon>Pseudomonadota</taxon>
        <taxon>Alphaproteobacteria</taxon>
        <taxon>Hyphomicrobiales</taxon>
        <taxon>Tepidamorphaceae</taxon>
        <taxon>Lutibaculum</taxon>
    </lineage>
</organism>
<evidence type="ECO:0000313" key="2">
    <source>
        <dbReference type="EMBL" id="ESR26583.1"/>
    </source>
</evidence>
<gene>
    <name evidence="2" type="ORF">N177_0802</name>
</gene>
<keyword evidence="3" id="KW-1185">Reference proteome</keyword>
<dbReference type="eggNOG" id="COG2761">
    <property type="taxonomic scope" value="Bacteria"/>
</dbReference>
<evidence type="ECO:0000259" key="1">
    <source>
        <dbReference type="Pfam" id="PF01323"/>
    </source>
</evidence>
<protein>
    <submittedName>
        <fullName evidence="2">2-hydroxychromene-2-carboxylate isomerase/DsbA-like thioredoxin</fullName>
    </submittedName>
</protein>
<reference evidence="2 3" key="1">
    <citation type="journal article" date="2014" name="Genome Announc.">
        <title>Draft Genome Sequence of Lutibaculum baratangense Strain AMV1T, Isolated from a Mud Volcano in Andamans, India.</title>
        <authorList>
            <person name="Singh A."/>
            <person name="Sreenivas A."/>
            <person name="Sathyanarayana Reddy G."/>
            <person name="Pinnaka A.K."/>
            <person name="Shivaji S."/>
        </authorList>
    </citation>
    <scope>NUCLEOTIDE SEQUENCE [LARGE SCALE GENOMIC DNA]</scope>
    <source>
        <strain evidence="2 3">AMV1</strain>
    </source>
</reference>
<comment type="caution">
    <text evidence="2">The sequence shown here is derived from an EMBL/GenBank/DDBJ whole genome shotgun (WGS) entry which is preliminary data.</text>
</comment>
<dbReference type="InterPro" id="IPR001853">
    <property type="entry name" value="DSBA-like_thioredoxin_dom"/>
</dbReference>
<dbReference type="Proteomes" id="UP000017819">
    <property type="component" value="Unassembled WGS sequence"/>
</dbReference>
<dbReference type="AlphaFoldDB" id="V4TL86"/>
<dbReference type="SUPFAM" id="SSF52833">
    <property type="entry name" value="Thioredoxin-like"/>
    <property type="match status" value="1"/>
</dbReference>
<dbReference type="STRING" id="631454.N177_0802"/>
<dbReference type="CDD" id="cd03024">
    <property type="entry name" value="DsbA_FrnE"/>
    <property type="match status" value="1"/>
</dbReference>
<sequence>MTETATGAGGRLTIDVVSDTICPWCYIGKRRLEQALAMRPDVEAEVRWRPFQLDPTIPRGGVDRQQYLENKFGGPERAREIYGRIEAAADAEGLEVDFGRIARTPNTIDSHRLIRWAASTGRQSDVVEDLFRHYFSEGGDIEDPQVLTAIAETNGIDGDLIAELLAGDADRDLVEKEIALAQQLGVTGVPCFILADRFGVVGAQSPETLAEAIDRARVEAPAE</sequence>
<proteinExistence type="predicted"/>
<name>V4TL86_9HYPH</name>
<feature type="domain" description="DSBA-like thioredoxin" evidence="1">
    <location>
        <begin position="13"/>
        <end position="213"/>
    </location>
</feature>
<keyword evidence="2" id="KW-0413">Isomerase</keyword>